<dbReference type="NCBIfam" id="NF040815">
    <property type="entry name" value="recomb_XerA_Arch"/>
    <property type="match status" value="1"/>
</dbReference>
<protein>
    <recommendedName>
        <fullName evidence="3 11">Tyrosine recombinase XerD</fullName>
    </recommendedName>
</protein>
<keyword evidence="7 11" id="KW-0229">DNA integration</keyword>
<gene>
    <name evidence="11" type="primary">xerD</name>
    <name evidence="14" type="ORF">SAMN05192532_101294</name>
</gene>
<evidence type="ECO:0000256" key="3">
    <source>
        <dbReference type="ARBA" id="ARBA00015810"/>
    </source>
</evidence>
<dbReference type="PANTHER" id="PTHR30349:SF81">
    <property type="entry name" value="TYROSINE RECOMBINASE XERC"/>
    <property type="match status" value="1"/>
</dbReference>
<dbReference type="PROSITE" id="PS51898">
    <property type="entry name" value="TYR_RECOMBINASE"/>
    <property type="match status" value="1"/>
</dbReference>
<evidence type="ECO:0000256" key="10">
    <source>
        <dbReference type="ARBA" id="ARBA00023306"/>
    </source>
</evidence>
<name>A0A1I1ZP99_9BACI</name>
<keyword evidence="9 11" id="KW-0233">DNA recombination</keyword>
<feature type="active site" evidence="11">
    <location>
        <position position="267"/>
    </location>
</feature>
<dbReference type="InterPro" id="IPR023009">
    <property type="entry name" value="Tyrosine_recombinase_XerC/XerD"/>
</dbReference>
<dbReference type="Pfam" id="PF00589">
    <property type="entry name" value="Phage_integrase"/>
    <property type="match status" value="1"/>
</dbReference>
<keyword evidence="15" id="KW-1185">Reference proteome</keyword>
<dbReference type="InterPro" id="IPR044068">
    <property type="entry name" value="CB"/>
</dbReference>
<evidence type="ECO:0000256" key="7">
    <source>
        <dbReference type="ARBA" id="ARBA00022908"/>
    </source>
</evidence>
<keyword evidence="5 11" id="KW-0132">Cell division</keyword>
<reference evidence="14 15" key="1">
    <citation type="submission" date="2016-10" db="EMBL/GenBank/DDBJ databases">
        <authorList>
            <person name="de Groot N.N."/>
        </authorList>
    </citation>
    <scope>NUCLEOTIDE SEQUENCE [LARGE SCALE GENOMIC DNA]</scope>
    <source>
        <strain evidence="14 15">DSM 23995</strain>
    </source>
</reference>
<keyword evidence="4 11" id="KW-0963">Cytoplasm</keyword>
<dbReference type="GO" id="GO:0007059">
    <property type="term" value="P:chromosome segregation"/>
    <property type="evidence" value="ECO:0007669"/>
    <property type="project" value="UniProtKB-UniRule"/>
</dbReference>
<comment type="function">
    <text evidence="11">Site-specific tyrosine recombinase, which acts by catalyzing the cutting and rejoining of the recombining DNA molecules. The XerC-XerD complex is essential to convert dimers of the bacterial chromosome into monomers to permit their segregation at cell division. It also contributes to the segregational stability of plasmids.</text>
</comment>
<dbReference type="RefSeq" id="WP_091656417.1">
    <property type="nucleotide sequence ID" value="NZ_FONT01000001.1"/>
</dbReference>
<evidence type="ECO:0000256" key="8">
    <source>
        <dbReference type="ARBA" id="ARBA00023125"/>
    </source>
</evidence>
<evidence type="ECO:0000313" key="15">
    <source>
        <dbReference type="Proteomes" id="UP000199516"/>
    </source>
</evidence>
<dbReference type="InterPro" id="IPR010998">
    <property type="entry name" value="Integrase_recombinase_N"/>
</dbReference>
<feature type="domain" description="Core-binding (CB)" evidence="13">
    <location>
        <begin position="1"/>
        <end position="85"/>
    </location>
</feature>
<sequence length="295" mass="34003">METDVLDFIHYCQVEKGLSDNTVHSYQRDLNKYVHHLENENITETSQIERSHIIQYLYFLKEQGRSVSTIARSISSIRAFHQFLLREQRSKKDPSELLEIPRGEKRLPEVLSVTEVERLLEASDGTTPFALRNKAMLELMYATGLRVSELCSLTTRDIHLHMGFIHCVGKGNKERIIPLGKEASDALERYINKGRLLLMKNKRHDVLFVNHLGNQLSRQGFWKILKSAAQKASIDKKLTPHTLRHSFATHLLENGADLRAVQEMLGHSDISTTQIYTHVSNHKLKDVYVNYHPRA</sequence>
<dbReference type="Pfam" id="PF02899">
    <property type="entry name" value="Phage_int_SAM_1"/>
    <property type="match status" value="1"/>
</dbReference>
<dbReference type="HAMAP" id="MF_01807">
    <property type="entry name" value="Recomb_XerD"/>
    <property type="match status" value="1"/>
</dbReference>
<evidence type="ECO:0000259" key="12">
    <source>
        <dbReference type="PROSITE" id="PS51898"/>
    </source>
</evidence>
<feature type="active site" evidence="11">
    <location>
        <position position="244"/>
    </location>
</feature>
<comment type="subcellular location">
    <subcellularLocation>
        <location evidence="1 11">Cytoplasm</location>
    </subcellularLocation>
</comment>
<keyword evidence="8 11" id="KW-0238">DNA-binding</keyword>
<evidence type="ECO:0000256" key="6">
    <source>
        <dbReference type="ARBA" id="ARBA00022829"/>
    </source>
</evidence>
<evidence type="ECO:0000256" key="9">
    <source>
        <dbReference type="ARBA" id="ARBA00023172"/>
    </source>
</evidence>
<dbReference type="InterPro" id="IPR050090">
    <property type="entry name" value="Tyrosine_recombinase_XerCD"/>
</dbReference>
<dbReference type="GO" id="GO:0003677">
    <property type="term" value="F:DNA binding"/>
    <property type="evidence" value="ECO:0007669"/>
    <property type="project" value="UniProtKB-UniRule"/>
</dbReference>
<comment type="similarity">
    <text evidence="2 11">Belongs to the 'phage' integrase family. XerD subfamily.</text>
</comment>
<dbReference type="Gene3D" id="1.10.150.130">
    <property type="match status" value="1"/>
</dbReference>
<dbReference type="EMBL" id="FONT01000001">
    <property type="protein sequence ID" value="SFE32170.1"/>
    <property type="molecule type" value="Genomic_DNA"/>
</dbReference>
<dbReference type="GO" id="GO:0005737">
    <property type="term" value="C:cytoplasm"/>
    <property type="evidence" value="ECO:0007669"/>
    <property type="project" value="UniProtKB-SubCell"/>
</dbReference>
<evidence type="ECO:0000256" key="1">
    <source>
        <dbReference type="ARBA" id="ARBA00004496"/>
    </source>
</evidence>
<feature type="active site" evidence="11">
    <location>
        <position position="241"/>
    </location>
</feature>
<dbReference type="STRING" id="930128.SAMN05192532_101294"/>
<dbReference type="NCBIfam" id="TIGR02225">
    <property type="entry name" value="recomb_XerD"/>
    <property type="match status" value="1"/>
</dbReference>
<dbReference type="CDD" id="cd00798">
    <property type="entry name" value="INT_XerDC_C"/>
    <property type="match status" value="1"/>
</dbReference>
<feature type="active site" evidence="11">
    <location>
        <position position="170"/>
    </location>
</feature>
<dbReference type="AlphaFoldDB" id="A0A1I1ZP99"/>
<dbReference type="InterPro" id="IPR013762">
    <property type="entry name" value="Integrase-like_cat_sf"/>
</dbReference>
<accession>A0A1I1ZP99</accession>
<feature type="active site" evidence="11">
    <location>
        <position position="146"/>
    </location>
</feature>
<dbReference type="GO" id="GO:0051301">
    <property type="term" value="P:cell division"/>
    <property type="evidence" value="ECO:0007669"/>
    <property type="project" value="UniProtKB-KW"/>
</dbReference>
<dbReference type="Proteomes" id="UP000199516">
    <property type="component" value="Unassembled WGS sequence"/>
</dbReference>
<dbReference type="GO" id="GO:0009037">
    <property type="term" value="F:tyrosine-based site-specific recombinase activity"/>
    <property type="evidence" value="ECO:0007669"/>
    <property type="project" value="UniProtKB-UniRule"/>
</dbReference>
<dbReference type="InterPro" id="IPR004107">
    <property type="entry name" value="Integrase_SAM-like_N"/>
</dbReference>
<evidence type="ECO:0000259" key="13">
    <source>
        <dbReference type="PROSITE" id="PS51900"/>
    </source>
</evidence>
<comment type="subunit">
    <text evidence="11">Forms a cyclic heterotetrameric complex composed of two molecules of XerC and two molecules of XerD.</text>
</comment>
<evidence type="ECO:0000256" key="2">
    <source>
        <dbReference type="ARBA" id="ARBA00010450"/>
    </source>
</evidence>
<dbReference type="SUPFAM" id="SSF56349">
    <property type="entry name" value="DNA breaking-rejoining enzymes"/>
    <property type="match status" value="1"/>
</dbReference>
<dbReference type="InterPro" id="IPR011932">
    <property type="entry name" value="Recomb_XerD"/>
</dbReference>
<dbReference type="NCBIfam" id="NF001399">
    <property type="entry name" value="PRK00283.1"/>
    <property type="match status" value="1"/>
</dbReference>
<evidence type="ECO:0000313" key="14">
    <source>
        <dbReference type="EMBL" id="SFE32170.1"/>
    </source>
</evidence>
<keyword evidence="10 11" id="KW-0131">Cell cycle</keyword>
<dbReference type="Gene3D" id="1.10.443.10">
    <property type="entry name" value="Intergrase catalytic core"/>
    <property type="match status" value="1"/>
</dbReference>
<evidence type="ECO:0000256" key="5">
    <source>
        <dbReference type="ARBA" id="ARBA00022618"/>
    </source>
</evidence>
<proteinExistence type="inferred from homology"/>
<dbReference type="HAMAP" id="MF_01808">
    <property type="entry name" value="Recomb_XerC_XerD"/>
    <property type="match status" value="1"/>
</dbReference>
<dbReference type="InterPro" id="IPR002104">
    <property type="entry name" value="Integrase_catalytic"/>
</dbReference>
<dbReference type="OrthoDB" id="9801717at2"/>
<dbReference type="PROSITE" id="PS51900">
    <property type="entry name" value="CB"/>
    <property type="match status" value="1"/>
</dbReference>
<evidence type="ECO:0000256" key="11">
    <source>
        <dbReference type="HAMAP-Rule" id="MF_01807"/>
    </source>
</evidence>
<dbReference type="PANTHER" id="PTHR30349">
    <property type="entry name" value="PHAGE INTEGRASE-RELATED"/>
    <property type="match status" value="1"/>
</dbReference>
<evidence type="ECO:0000256" key="4">
    <source>
        <dbReference type="ARBA" id="ARBA00022490"/>
    </source>
</evidence>
<organism evidence="14 15">
    <name type="scientific">Alteribacillus iranensis</name>
    <dbReference type="NCBI Taxonomy" id="930128"/>
    <lineage>
        <taxon>Bacteria</taxon>
        <taxon>Bacillati</taxon>
        <taxon>Bacillota</taxon>
        <taxon>Bacilli</taxon>
        <taxon>Bacillales</taxon>
        <taxon>Bacillaceae</taxon>
        <taxon>Alteribacillus</taxon>
    </lineage>
</organism>
<dbReference type="GO" id="GO:0006313">
    <property type="term" value="P:DNA transposition"/>
    <property type="evidence" value="ECO:0007669"/>
    <property type="project" value="UniProtKB-UniRule"/>
</dbReference>
<feature type="active site" description="O-(3'-phospho-DNA)-tyrosine intermediate" evidence="11">
    <location>
        <position position="276"/>
    </location>
</feature>
<dbReference type="InterPro" id="IPR011010">
    <property type="entry name" value="DNA_brk_join_enz"/>
</dbReference>
<keyword evidence="6 11" id="KW-0159">Chromosome partition</keyword>
<feature type="domain" description="Tyr recombinase" evidence="12">
    <location>
        <begin position="106"/>
        <end position="289"/>
    </location>
</feature>